<evidence type="ECO:0000313" key="3">
    <source>
        <dbReference type="Proteomes" id="UP000019277"/>
    </source>
</evidence>
<proteinExistence type="predicted"/>
<accession>W7IZY6</accession>
<feature type="region of interest" description="Disordered" evidence="1">
    <location>
        <begin position="1"/>
        <end position="50"/>
    </location>
</feature>
<evidence type="ECO:0000313" key="2">
    <source>
        <dbReference type="EMBL" id="EWC62252.1"/>
    </source>
</evidence>
<dbReference type="AlphaFoldDB" id="W7IZY6"/>
<gene>
    <name evidence="2" type="ORF">UO65_2431</name>
</gene>
<name>W7IZY6_9PSEU</name>
<dbReference type="Proteomes" id="UP000019277">
    <property type="component" value="Unassembled WGS sequence"/>
</dbReference>
<sequence length="50" mass="5384">MLLADCHGTRLGTGVRSRSNPAAQRPGVLPPHPIPASRPRSGFWFGSDRC</sequence>
<organism evidence="2 3">
    <name type="scientific">Actinokineospora spheciospongiae</name>
    <dbReference type="NCBI Taxonomy" id="909613"/>
    <lineage>
        <taxon>Bacteria</taxon>
        <taxon>Bacillati</taxon>
        <taxon>Actinomycetota</taxon>
        <taxon>Actinomycetes</taxon>
        <taxon>Pseudonocardiales</taxon>
        <taxon>Pseudonocardiaceae</taxon>
        <taxon>Actinokineospora</taxon>
    </lineage>
</organism>
<protein>
    <submittedName>
        <fullName evidence="2">Uncharacterized protein</fullName>
    </submittedName>
</protein>
<keyword evidence="3" id="KW-1185">Reference proteome</keyword>
<dbReference type="EMBL" id="AYXG01000083">
    <property type="protein sequence ID" value="EWC62252.1"/>
    <property type="molecule type" value="Genomic_DNA"/>
</dbReference>
<evidence type="ECO:0000256" key="1">
    <source>
        <dbReference type="SAM" id="MobiDB-lite"/>
    </source>
</evidence>
<comment type="caution">
    <text evidence="2">The sequence shown here is derived from an EMBL/GenBank/DDBJ whole genome shotgun (WGS) entry which is preliminary data.</text>
</comment>
<reference evidence="2 3" key="1">
    <citation type="journal article" date="2014" name="Genome Announc.">
        <title>Draft Genome Sequence of the Antitrypanosomally Active Sponge-Associated Bacterium Actinokineospora sp. Strain EG49.</title>
        <authorList>
            <person name="Harjes J."/>
            <person name="Ryu T."/>
            <person name="Abdelmohsen U.R."/>
            <person name="Moitinho-Silva L."/>
            <person name="Horn H."/>
            <person name="Ravasi T."/>
            <person name="Hentschel U."/>
        </authorList>
    </citation>
    <scope>NUCLEOTIDE SEQUENCE [LARGE SCALE GENOMIC DNA]</scope>
    <source>
        <strain evidence="2 3">EG49</strain>
    </source>
</reference>